<feature type="transmembrane region" description="Helical" evidence="9">
    <location>
        <begin position="452"/>
        <end position="475"/>
    </location>
</feature>
<feature type="transmembrane region" description="Helical" evidence="9">
    <location>
        <begin position="174"/>
        <end position="196"/>
    </location>
</feature>
<dbReference type="CDD" id="cd17323">
    <property type="entry name" value="MFS_Tpo1_MDR_like"/>
    <property type="match status" value="1"/>
</dbReference>
<dbReference type="SUPFAM" id="SSF103473">
    <property type="entry name" value="MFS general substrate transporter"/>
    <property type="match status" value="1"/>
</dbReference>
<comment type="subcellular location">
    <subcellularLocation>
        <location evidence="1">Cell membrane</location>
        <topology evidence="1">Multi-pass membrane protein</topology>
    </subcellularLocation>
</comment>
<feature type="transmembrane region" description="Helical" evidence="9">
    <location>
        <begin position="487"/>
        <end position="506"/>
    </location>
</feature>
<keyword evidence="3" id="KW-1003">Cell membrane</keyword>
<dbReference type="Proteomes" id="UP000504636">
    <property type="component" value="Unplaced"/>
</dbReference>
<feature type="transmembrane region" description="Helical" evidence="9">
    <location>
        <begin position="312"/>
        <end position="339"/>
    </location>
</feature>
<reference evidence="13" key="2">
    <citation type="submission" date="2020-04" db="EMBL/GenBank/DDBJ databases">
        <authorList>
            <consortium name="NCBI Genome Project"/>
        </authorList>
    </citation>
    <scope>NUCLEOTIDE SEQUENCE</scope>
    <source>
        <strain evidence="13">CBS 304.34</strain>
    </source>
</reference>
<keyword evidence="12" id="KW-1185">Reference proteome</keyword>
<dbReference type="PANTHER" id="PTHR23502:SF186">
    <property type="entry name" value="MAJOR FACILITATOR SUPERFAMILY (MFS) PROFILE DOMAIN-CONTAINING PROTEIN"/>
    <property type="match status" value="1"/>
</dbReference>
<reference evidence="13" key="3">
    <citation type="submission" date="2025-04" db="UniProtKB">
        <authorList>
            <consortium name="RefSeq"/>
        </authorList>
    </citation>
    <scope>IDENTIFICATION</scope>
    <source>
        <strain evidence="13">CBS 304.34</strain>
    </source>
</reference>
<dbReference type="GO" id="GO:0005886">
    <property type="term" value="C:plasma membrane"/>
    <property type="evidence" value="ECO:0007669"/>
    <property type="project" value="UniProtKB-SubCell"/>
</dbReference>
<gene>
    <name evidence="11 13" type="ORF">BDZ99DRAFT_384132</name>
</gene>
<dbReference type="Pfam" id="PF07690">
    <property type="entry name" value="MFS_1"/>
    <property type="match status" value="1"/>
</dbReference>
<name>A0A6A6YRV6_9PEZI</name>
<keyword evidence="4 9" id="KW-0812">Transmembrane</keyword>
<accession>A0A6A6YRV6</accession>
<evidence type="ECO:0000256" key="1">
    <source>
        <dbReference type="ARBA" id="ARBA00004651"/>
    </source>
</evidence>
<feature type="region of interest" description="Disordered" evidence="8">
    <location>
        <begin position="1"/>
        <end position="25"/>
    </location>
</feature>
<dbReference type="InterPro" id="IPR036259">
    <property type="entry name" value="MFS_trans_sf"/>
</dbReference>
<dbReference type="PROSITE" id="PS50850">
    <property type="entry name" value="MFS"/>
    <property type="match status" value="1"/>
</dbReference>
<dbReference type="PANTHER" id="PTHR23502">
    <property type="entry name" value="MAJOR FACILITATOR SUPERFAMILY"/>
    <property type="match status" value="1"/>
</dbReference>
<keyword evidence="6 9" id="KW-0472">Membrane</keyword>
<protein>
    <submittedName>
        <fullName evidence="11 13">MFS general substrate transporter</fullName>
    </submittedName>
</protein>
<evidence type="ECO:0000256" key="5">
    <source>
        <dbReference type="ARBA" id="ARBA00022989"/>
    </source>
</evidence>
<dbReference type="OrthoDB" id="3749766at2759"/>
<organism evidence="11">
    <name type="scientific">Mytilinidion resinicola</name>
    <dbReference type="NCBI Taxonomy" id="574789"/>
    <lineage>
        <taxon>Eukaryota</taxon>
        <taxon>Fungi</taxon>
        <taxon>Dikarya</taxon>
        <taxon>Ascomycota</taxon>
        <taxon>Pezizomycotina</taxon>
        <taxon>Dothideomycetes</taxon>
        <taxon>Pleosporomycetidae</taxon>
        <taxon>Mytilinidiales</taxon>
        <taxon>Mytilinidiaceae</taxon>
        <taxon>Mytilinidion</taxon>
    </lineage>
</organism>
<dbReference type="GeneID" id="54456260"/>
<evidence type="ECO:0000256" key="9">
    <source>
        <dbReference type="SAM" id="Phobius"/>
    </source>
</evidence>
<keyword evidence="2" id="KW-0813">Transport</keyword>
<dbReference type="Gene3D" id="1.20.1250.20">
    <property type="entry name" value="MFS general substrate transporter like domains"/>
    <property type="match status" value="1"/>
</dbReference>
<evidence type="ECO:0000313" key="12">
    <source>
        <dbReference type="Proteomes" id="UP000504636"/>
    </source>
</evidence>
<evidence type="ECO:0000259" key="10">
    <source>
        <dbReference type="PROSITE" id="PS50850"/>
    </source>
</evidence>
<feature type="transmembrane region" description="Helical" evidence="9">
    <location>
        <begin position="208"/>
        <end position="232"/>
    </location>
</feature>
<evidence type="ECO:0000256" key="3">
    <source>
        <dbReference type="ARBA" id="ARBA00022475"/>
    </source>
</evidence>
<dbReference type="RefSeq" id="XP_033578504.1">
    <property type="nucleotide sequence ID" value="XM_033715367.1"/>
</dbReference>
<feature type="non-terminal residue" evidence="11">
    <location>
        <position position="1"/>
    </location>
</feature>
<dbReference type="GO" id="GO:0022857">
    <property type="term" value="F:transmembrane transporter activity"/>
    <property type="evidence" value="ECO:0007669"/>
    <property type="project" value="InterPro"/>
</dbReference>
<proteinExistence type="inferred from homology"/>
<dbReference type="InterPro" id="IPR011701">
    <property type="entry name" value="MFS"/>
</dbReference>
<feature type="domain" description="Major facilitator superfamily (MFS) profile" evidence="10">
    <location>
        <begin position="84"/>
        <end position="514"/>
    </location>
</feature>
<feature type="transmembrane region" description="Helical" evidence="9">
    <location>
        <begin position="392"/>
        <end position="413"/>
    </location>
</feature>
<sequence length="553" mass="60051">PRPPNMASASPPDGSSVNPATPAKTHHPPIPLWKLVTSQSAFTPDVLEHTFPGSGTPEDPYRVEWIPDDSRNPLIMPQWIKWMITIIQAFAFLSITFASSAMSATDPQLEEHFGASSTLVIADTSLFILAFAIGPAVWAPLSELYGRQVVCMLTYALATLFSGAVIASKNIATVLVLRFFSGAFGASAITNSGGVVSDMFTARDRAVAMLAFIGAPFLGPSIAPIACNYLAVAAGWQWVAALITFFVGAAFVGVLFVPETYHPVLLRRRAAKLSKITGKVYKSKLDDGTKTPAVVFNTAMVRPWALLFREPIVLFLSLYMAIIYGTMYMEFAAFPIVFIGSRGWSQANSGLSFVGMGIGQIIGVVISYFDNTRYKRVIDRLPEDTTVAPPEARLFPSLIGAVLLPIALFEFAWTNYPSIHWIACQIGTVGLGISHVLIFLSVANYLVDTYTLYAASALAANTIIRALFGAAFPLFTTPMYNSLGIHWGSSIPAFLALVCAPFPYLFHTYGPRVRRHCRYAAESARILDVLHNKSNKAQEPSGSELAQTGEKKV</sequence>
<feature type="transmembrane region" description="Helical" evidence="9">
    <location>
        <begin position="150"/>
        <end position="168"/>
    </location>
</feature>
<evidence type="ECO:0000256" key="6">
    <source>
        <dbReference type="ARBA" id="ARBA00023136"/>
    </source>
</evidence>
<evidence type="ECO:0000256" key="4">
    <source>
        <dbReference type="ARBA" id="ARBA00022692"/>
    </source>
</evidence>
<comment type="similarity">
    <text evidence="7">Belongs to the major facilitator superfamily. DHA1 family. Polyamines/proton antiporter (TC 2.A.1.2.16) subfamily.</text>
</comment>
<dbReference type="EMBL" id="MU003698">
    <property type="protein sequence ID" value="KAF2811540.1"/>
    <property type="molecule type" value="Genomic_DNA"/>
</dbReference>
<dbReference type="AlphaFoldDB" id="A0A6A6YRV6"/>
<feature type="transmembrane region" description="Helical" evidence="9">
    <location>
        <begin position="419"/>
        <end position="440"/>
    </location>
</feature>
<evidence type="ECO:0000313" key="13">
    <source>
        <dbReference type="RefSeq" id="XP_033578504.1"/>
    </source>
</evidence>
<dbReference type="InterPro" id="IPR020846">
    <property type="entry name" value="MFS_dom"/>
</dbReference>
<feature type="transmembrane region" description="Helical" evidence="9">
    <location>
        <begin position="238"/>
        <end position="258"/>
    </location>
</feature>
<feature type="transmembrane region" description="Helical" evidence="9">
    <location>
        <begin position="351"/>
        <end position="371"/>
    </location>
</feature>
<reference evidence="11 13" key="1">
    <citation type="journal article" date="2020" name="Stud. Mycol.">
        <title>101 Dothideomycetes genomes: a test case for predicting lifestyles and emergence of pathogens.</title>
        <authorList>
            <person name="Haridas S."/>
            <person name="Albert R."/>
            <person name="Binder M."/>
            <person name="Bloem J."/>
            <person name="Labutti K."/>
            <person name="Salamov A."/>
            <person name="Andreopoulos B."/>
            <person name="Baker S."/>
            <person name="Barry K."/>
            <person name="Bills G."/>
            <person name="Bluhm B."/>
            <person name="Cannon C."/>
            <person name="Castanera R."/>
            <person name="Culley D."/>
            <person name="Daum C."/>
            <person name="Ezra D."/>
            <person name="Gonzalez J."/>
            <person name="Henrissat B."/>
            <person name="Kuo A."/>
            <person name="Liang C."/>
            <person name="Lipzen A."/>
            <person name="Lutzoni F."/>
            <person name="Magnuson J."/>
            <person name="Mondo S."/>
            <person name="Nolan M."/>
            <person name="Ohm R."/>
            <person name="Pangilinan J."/>
            <person name="Park H.-J."/>
            <person name="Ramirez L."/>
            <person name="Alfaro M."/>
            <person name="Sun H."/>
            <person name="Tritt A."/>
            <person name="Yoshinaga Y."/>
            <person name="Zwiers L.-H."/>
            <person name="Turgeon B."/>
            <person name="Goodwin S."/>
            <person name="Spatafora J."/>
            <person name="Crous P."/>
            <person name="Grigoriev I."/>
        </authorList>
    </citation>
    <scope>NUCLEOTIDE SEQUENCE</scope>
    <source>
        <strain evidence="11 13">CBS 304.34</strain>
    </source>
</reference>
<evidence type="ECO:0000313" key="11">
    <source>
        <dbReference type="EMBL" id="KAF2811540.1"/>
    </source>
</evidence>
<keyword evidence="5 9" id="KW-1133">Transmembrane helix</keyword>
<evidence type="ECO:0000256" key="8">
    <source>
        <dbReference type="SAM" id="MobiDB-lite"/>
    </source>
</evidence>
<evidence type="ECO:0000256" key="2">
    <source>
        <dbReference type="ARBA" id="ARBA00022448"/>
    </source>
</evidence>
<dbReference type="FunFam" id="1.20.1250.20:FF:000011">
    <property type="entry name" value="MFS multidrug transporter, putative"/>
    <property type="match status" value="1"/>
</dbReference>
<feature type="transmembrane region" description="Helical" evidence="9">
    <location>
        <begin position="119"/>
        <end position="138"/>
    </location>
</feature>
<feature type="transmembrane region" description="Helical" evidence="9">
    <location>
        <begin position="79"/>
        <end position="99"/>
    </location>
</feature>
<evidence type="ECO:0000256" key="7">
    <source>
        <dbReference type="ARBA" id="ARBA00038459"/>
    </source>
</evidence>